<reference evidence="2 4" key="1">
    <citation type="submission" date="2018-06" db="EMBL/GenBank/DDBJ databases">
        <authorList>
            <consortium name="Pathogen Informatics"/>
            <person name="Doyle S."/>
        </authorList>
    </citation>
    <scope>NUCLEOTIDE SEQUENCE [LARGE SCALE GENOMIC DNA]</scope>
    <source>
        <strain evidence="2 4">NCTC13830</strain>
    </source>
</reference>
<dbReference type="RefSeq" id="WP_103298161.1">
    <property type="nucleotide sequence ID" value="NZ_PPQT01000062.1"/>
</dbReference>
<feature type="transmembrane region" description="Helical" evidence="1">
    <location>
        <begin position="212"/>
        <end position="231"/>
    </location>
</feature>
<reference evidence="3 5" key="2">
    <citation type="submission" date="2019-04" db="EMBL/GenBank/DDBJ databases">
        <title>Genomic characterization of Staphylococcus petrasii strains.</title>
        <authorList>
            <person name="Vrbovska V."/>
            <person name="Kovarovic V."/>
            <person name="Maslanova I."/>
            <person name="Indrakova A."/>
            <person name="Petras P."/>
            <person name="Sedo O."/>
            <person name="Svec P."/>
            <person name="Fisarova L."/>
            <person name="Sedlacek I."/>
            <person name="Doskar J."/>
            <person name="Pantucek R."/>
        </authorList>
    </citation>
    <scope>NUCLEOTIDE SEQUENCE [LARGE SCALE GENOMIC DNA]</scope>
    <source>
        <strain evidence="3 5">P5404</strain>
    </source>
</reference>
<evidence type="ECO:0000256" key="1">
    <source>
        <dbReference type="SAM" id="Phobius"/>
    </source>
</evidence>
<accession>A0A380FWS6</accession>
<evidence type="ECO:0000313" key="4">
    <source>
        <dbReference type="Proteomes" id="UP000254047"/>
    </source>
</evidence>
<keyword evidence="5" id="KW-1185">Reference proteome</keyword>
<sequence>MKVARYLLYVLIGGIIGGIIGASIGMLSDANIFGSLHFASYSFTIIVTIIASLINIGLIFAIWKTSNTSLKYKHKTENADDANLDQYDQKANLTFMRTGTLYYIAVLVALLNVFIIALGNGPSSILLLVIVPFMLSIIPSIMLGFFYRKYDARMPKQGEAKYTERVLQSMDEGERHITLEAMFKVYHINISLIIIGAMFLGIFSIITGINQAIGIGILIILFAYNTFGYMLKVRKFYKS</sequence>
<dbReference type="Pfam" id="PF11368">
    <property type="entry name" value="DUF3169"/>
    <property type="match status" value="1"/>
</dbReference>
<evidence type="ECO:0000313" key="5">
    <source>
        <dbReference type="Proteomes" id="UP000297598"/>
    </source>
</evidence>
<feature type="transmembrane region" description="Helical" evidence="1">
    <location>
        <begin position="185"/>
        <end position="206"/>
    </location>
</feature>
<dbReference type="AlphaFoldDB" id="A0A380FWS6"/>
<dbReference type="InterPro" id="IPR021509">
    <property type="entry name" value="DUF3169"/>
</dbReference>
<dbReference type="OrthoDB" id="2414543at2"/>
<dbReference type="Proteomes" id="UP000254047">
    <property type="component" value="Unassembled WGS sequence"/>
</dbReference>
<feature type="transmembrane region" description="Helical" evidence="1">
    <location>
        <begin position="125"/>
        <end position="147"/>
    </location>
</feature>
<dbReference type="EMBL" id="SRLS01000015">
    <property type="protein sequence ID" value="TGE16318.1"/>
    <property type="molecule type" value="Genomic_DNA"/>
</dbReference>
<feature type="transmembrane region" description="Helical" evidence="1">
    <location>
        <begin position="100"/>
        <end position="119"/>
    </location>
</feature>
<protein>
    <submittedName>
        <fullName evidence="3">DUF3169 family protein</fullName>
    </submittedName>
    <submittedName>
        <fullName evidence="2">Membrane protein</fullName>
    </submittedName>
</protein>
<name>A0A380FWS6_9STAP</name>
<feature type="transmembrane region" description="Helical" evidence="1">
    <location>
        <begin position="7"/>
        <end position="27"/>
    </location>
</feature>
<dbReference type="EMBL" id="UHDO01000001">
    <property type="protein sequence ID" value="SUM42767.1"/>
    <property type="molecule type" value="Genomic_DNA"/>
</dbReference>
<dbReference type="Proteomes" id="UP000297598">
    <property type="component" value="Unassembled WGS sequence"/>
</dbReference>
<proteinExistence type="predicted"/>
<feature type="transmembrane region" description="Helical" evidence="1">
    <location>
        <begin position="39"/>
        <end position="63"/>
    </location>
</feature>
<evidence type="ECO:0000313" key="2">
    <source>
        <dbReference type="EMBL" id="SUM42767.1"/>
    </source>
</evidence>
<keyword evidence="1" id="KW-0472">Membrane</keyword>
<keyword evidence="1" id="KW-1133">Transmembrane helix</keyword>
<evidence type="ECO:0000313" key="3">
    <source>
        <dbReference type="EMBL" id="TGE16318.1"/>
    </source>
</evidence>
<keyword evidence="1" id="KW-0812">Transmembrane</keyword>
<organism evidence="2 4">
    <name type="scientific">Staphylococcus petrasii</name>
    <dbReference type="NCBI Taxonomy" id="1276936"/>
    <lineage>
        <taxon>Bacteria</taxon>
        <taxon>Bacillati</taxon>
        <taxon>Bacillota</taxon>
        <taxon>Bacilli</taxon>
        <taxon>Bacillales</taxon>
        <taxon>Staphylococcaceae</taxon>
        <taxon>Staphylococcus</taxon>
    </lineage>
</organism>
<gene>
    <name evidence="3" type="ORF">BJR09_09345</name>
    <name evidence="2" type="ORF">NCTC13830_00289</name>
</gene>